<name>A0AAD2CTS0_9STRA</name>
<keyword evidence="3" id="KW-1185">Reference proteome</keyword>
<sequence length="170" mass="18209">MSTTLVDEGDIDAKWTFNKGGRVSGQFSSAWGGVLVASGDNDEDDDDFALQPISKLDPKQPESPVQKMTKVQLEFVSPKLREIAEDKDSILNSAAGTVSTCRDSVSSHASDIASPNVPKSPAAQDELSPMERARLALSKKELTKSARSQQKASLKKSIDTLAFTGSPLDL</sequence>
<reference evidence="2" key="1">
    <citation type="submission" date="2023-08" db="EMBL/GenBank/DDBJ databases">
        <authorList>
            <person name="Audoor S."/>
            <person name="Bilcke G."/>
        </authorList>
    </citation>
    <scope>NUCLEOTIDE SEQUENCE</scope>
</reference>
<evidence type="ECO:0000256" key="1">
    <source>
        <dbReference type="SAM" id="MobiDB-lite"/>
    </source>
</evidence>
<dbReference type="Proteomes" id="UP001295423">
    <property type="component" value="Unassembled WGS sequence"/>
</dbReference>
<dbReference type="AlphaFoldDB" id="A0AAD2CTS0"/>
<evidence type="ECO:0000313" key="2">
    <source>
        <dbReference type="EMBL" id="CAJ1941233.1"/>
    </source>
</evidence>
<gene>
    <name evidence="2" type="ORF">CYCCA115_LOCUS7419</name>
</gene>
<comment type="caution">
    <text evidence="2">The sequence shown here is derived from an EMBL/GenBank/DDBJ whole genome shotgun (WGS) entry which is preliminary data.</text>
</comment>
<proteinExistence type="predicted"/>
<protein>
    <submittedName>
        <fullName evidence="2">Uncharacterized protein</fullName>
    </submittedName>
</protein>
<evidence type="ECO:0000313" key="3">
    <source>
        <dbReference type="Proteomes" id="UP001295423"/>
    </source>
</evidence>
<organism evidence="2 3">
    <name type="scientific">Cylindrotheca closterium</name>
    <dbReference type="NCBI Taxonomy" id="2856"/>
    <lineage>
        <taxon>Eukaryota</taxon>
        <taxon>Sar</taxon>
        <taxon>Stramenopiles</taxon>
        <taxon>Ochrophyta</taxon>
        <taxon>Bacillariophyta</taxon>
        <taxon>Bacillariophyceae</taxon>
        <taxon>Bacillariophycidae</taxon>
        <taxon>Bacillariales</taxon>
        <taxon>Bacillariaceae</taxon>
        <taxon>Cylindrotheca</taxon>
    </lineage>
</organism>
<accession>A0AAD2CTS0</accession>
<dbReference type="EMBL" id="CAKOGP040001001">
    <property type="protein sequence ID" value="CAJ1941233.1"/>
    <property type="molecule type" value="Genomic_DNA"/>
</dbReference>
<feature type="region of interest" description="Disordered" evidence="1">
    <location>
        <begin position="102"/>
        <end position="129"/>
    </location>
</feature>